<accession>A0AAD1UEU7</accession>
<sequence length="420" mass="49494">MSAHKPLTKQLIEKIQSDLTDEEFINYKKLFGGFMKGEITFSTYQEKMLEILKQDLLPFHNKFVTLFRKRVIQRKPVQKYLGFLEKLKKEKREKELKNPQIMDMNRPSAPYSSRSERSHLDYYNSIGGPNIQPSSSMSQEQPIRGNKYPRARREQTEDERNLIYKHPEAQDEVFVIDRQNQSRTSSPRQKQNRTPAAEEFSLDPKRVDPTPPQLNRGQSIEESKDNYSRRSSQARPSQYSYDQEENKEYPESSDQYFPYPEAQKKPEDFKLPFKIYRPCRTVWNDNSRRRSTSSDPKEDTLYFECSENCDGVNNSQSKTVTSNKQLDVPQVKDHTLNLVKKIFMDIKVDSQLSKHCHMHNLRNDCRSSNLSLGFDKLIKNFTMTHSQLLEIPQTNHELLQKYLKETNEKKNKASKARSDR</sequence>
<reference evidence="2" key="1">
    <citation type="submission" date="2023-07" db="EMBL/GenBank/DDBJ databases">
        <authorList>
            <consortium name="AG Swart"/>
            <person name="Singh M."/>
            <person name="Singh A."/>
            <person name="Seah K."/>
            <person name="Emmerich C."/>
        </authorList>
    </citation>
    <scope>NUCLEOTIDE SEQUENCE</scope>
    <source>
        <strain evidence="2">DP1</strain>
    </source>
</reference>
<feature type="compositionally biased region" description="Polar residues" evidence="1">
    <location>
        <begin position="178"/>
        <end position="194"/>
    </location>
</feature>
<evidence type="ECO:0000256" key="1">
    <source>
        <dbReference type="SAM" id="MobiDB-lite"/>
    </source>
</evidence>
<feature type="compositionally biased region" description="Basic and acidic residues" evidence="1">
    <location>
        <begin position="219"/>
        <end position="228"/>
    </location>
</feature>
<comment type="caution">
    <text evidence="2">The sequence shown here is derived from an EMBL/GenBank/DDBJ whole genome shotgun (WGS) entry which is preliminary data.</text>
</comment>
<dbReference type="AlphaFoldDB" id="A0AAD1UEU7"/>
<evidence type="ECO:0000313" key="2">
    <source>
        <dbReference type="EMBL" id="CAI2367988.1"/>
    </source>
</evidence>
<keyword evidence="3" id="KW-1185">Reference proteome</keyword>
<dbReference type="EMBL" id="CAMPGE010009113">
    <property type="protein sequence ID" value="CAI2367988.1"/>
    <property type="molecule type" value="Genomic_DNA"/>
</dbReference>
<feature type="compositionally biased region" description="Polar residues" evidence="1">
    <location>
        <begin position="131"/>
        <end position="141"/>
    </location>
</feature>
<feature type="region of interest" description="Disordered" evidence="1">
    <location>
        <begin position="94"/>
        <end position="260"/>
    </location>
</feature>
<feature type="compositionally biased region" description="Polar residues" evidence="1">
    <location>
        <begin position="229"/>
        <end position="241"/>
    </location>
</feature>
<gene>
    <name evidence="2" type="ORF">ECRASSUSDP1_LOCUS9277</name>
</gene>
<feature type="compositionally biased region" description="Basic and acidic residues" evidence="1">
    <location>
        <begin position="151"/>
        <end position="169"/>
    </location>
</feature>
<evidence type="ECO:0000313" key="3">
    <source>
        <dbReference type="Proteomes" id="UP001295684"/>
    </source>
</evidence>
<protein>
    <submittedName>
        <fullName evidence="2">Uncharacterized protein</fullName>
    </submittedName>
</protein>
<name>A0AAD1UEU7_EUPCR</name>
<proteinExistence type="predicted"/>
<dbReference type="Proteomes" id="UP001295684">
    <property type="component" value="Unassembled WGS sequence"/>
</dbReference>
<organism evidence="2 3">
    <name type="scientific">Euplotes crassus</name>
    <dbReference type="NCBI Taxonomy" id="5936"/>
    <lineage>
        <taxon>Eukaryota</taxon>
        <taxon>Sar</taxon>
        <taxon>Alveolata</taxon>
        <taxon>Ciliophora</taxon>
        <taxon>Intramacronucleata</taxon>
        <taxon>Spirotrichea</taxon>
        <taxon>Hypotrichia</taxon>
        <taxon>Euplotida</taxon>
        <taxon>Euplotidae</taxon>
        <taxon>Moneuplotes</taxon>
    </lineage>
</organism>